<dbReference type="AlphaFoldDB" id="A0A0J6D1B8"/>
<accession>A0A0J6D1B8</accession>
<sequence length="87" mass="9452">MVMVIGYVVAFLSALVALELGKGKAIEGKLKVWGIAIMLPISPALSIAIGLTYAVIVQDPWTGLIFWFILPFIFMTGLILLLIGNYL</sequence>
<keyword evidence="3" id="KW-1185">Reference proteome</keyword>
<dbReference type="EMBL" id="LELK01000001">
    <property type="protein sequence ID" value="KMM39135.1"/>
    <property type="molecule type" value="Genomic_DNA"/>
</dbReference>
<keyword evidence="1" id="KW-0472">Membrane</keyword>
<keyword evidence="1" id="KW-1133">Transmembrane helix</keyword>
<comment type="caution">
    <text evidence="2">The sequence shown here is derived from an EMBL/GenBank/DDBJ whole genome shotgun (WGS) entry which is preliminary data.</text>
</comment>
<organism evidence="2 3">
    <name type="scientific">Guptibacillus hwajinpoensis</name>
    <dbReference type="NCBI Taxonomy" id="208199"/>
    <lineage>
        <taxon>Bacteria</taxon>
        <taxon>Bacillati</taxon>
        <taxon>Bacillota</taxon>
        <taxon>Bacilli</taxon>
        <taxon>Bacillales</taxon>
        <taxon>Guptibacillaceae</taxon>
        <taxon>Guptibacillus</taxon>
    </lineage>
</organism>
<name>A0A0J6D1B8_9BACL</name>
<evidence type="ECO:0000313" key="3">
    <source>
        <dbReference type="Proteomes" id="UP000035996"/>
    </source>
</evidence>
<protein>
    <submittedName>
        <fullName evidence="2">Uncharacterized protein</fullName>
    </submittedName>
</protein>
<feature type="transmembrane region" description="Helical" evidence="1">
    <location>
        <begin position="33"/>
        <end position="57"/>
    </location>
</feature>
<feature type="transmembrane region" description="Helical" evidence="1">
    <location>
        <begin position="64"/>
        <end position="84"/>
    </location>
</feature>
<reference evidence="2" key="1">
    <citation type="submission" date="2015-06" db="EMBL/GenBank/DDBJ databases">
        <authorList>
            <person name="Liu B."/>
            <person name="Wang J."/>
            <person name="Zhu Y."/>
            <person name="Liu G."/>
            <person name="Chen Q."/>
            <person name="Zheng C."/>
            <person name="Che J."/>
            <person name="Ge C."/>
            <person name="Shi H."/>
            <person name="Pan Z."/>
            <person name="Liu X."/>
        </authorList>
    </citation>
    <scope>NUCLEOTIDE SEQUENCE [LARGE SCALE GENOMIC DNA]</scope>
    <source>
        <strain evidence="2">DSM 16346</strain>
    </source>
</reference>
<dbReference type="Proteomes" id="UP000035996">
    <property type="component" value="Unassembled WGS sequence"/>
</dbReference>
<dbReference type="RefSeq" id="WP_048310305.1">
    <property type="nucleotide sequence ID" value="NZ_CP119526.1"/>
</dbReference>
<evidence type="ECO:0000256" key="1">
    <source>
        <dbReference type="SAM" id="Phobius"/>
    </source>
</evidence>
<keyword evidence="1" id="KW-0812">Transmembrane</keyword>
<evidence type="ECO:0000313" key="2">
    <source>
        <dbReference type="EMBL" id="KMM39135.1"/>
    </source>
</evidence>
<dbReference type="OrthoDB" id="2442156at2"/>
<gene>
    <name evidence="2" type="ORF">AB986_07860</name>
</gene>
<proteinExistence type="predicted"/>